<dbReference type="SUPFAM" id="SSF52540">
    <property type="entry name" value="P-loop containing nucleoside triphosphate hydrolases"/>
    <property type="match status" value="1"/>
</dbReference>
<dbReference type="Pfam" id="PF00071">
    <property type="entry name" value="Ras"/>
    <property type="match status" value="1"/>
</dbReference>
<dbReference type="EMBL" id="QXFX01001516">
    <property type="protein sequence ID" value="KAE9089011.1"/>
    <property type="molecule type" value="Genomic_DNA"/>
</dbReference>
<dbReference type="PROSITE" id="PS51420">
    <property type="entry name" value="RHO"/>
    <property type="match status" value="1"/>
</dbReference>
<feature type="compositionally biased region" description="Polar residues" evidence="2">
    <location>
        <begin position="244"/>
        <end position="258"/>
    </location>
</feature>
<organism evidence="3 6">
    <name type="scientific">Phytophthora fragariae</name>
    <dbReference type="NCBI Taxonomy" id="53985"/>
    <lineage>
        <taxon>Eukaryota</taxon>
        <taxon>Sar</taxon>
        <taxon>Stramenopiles</taxon>
        <taxon>Oomycota</taxon>
        <taxon>Peronosporomycetes</taxon>
        <taxon>Peronosporales</taxon>
        <taxon>Peronosporaceae</taxon>
        <taxon>Phytophthora</taxon>
    </lineage>
</organism>
<name>A0A6G0KHZ2_9STRA</name>
<dbReference type="Proteomes" id="UP000488956">
    <property type="component" value="Unassembled WGS sequence"/>
</dbReference>
<dbReference type="PROSITE" id="PS51421">
    <property type="entry name" value="RAS"/>
    <property type="match status" value="1"/>
</dbReference>
<dbReference type="AlphaFoldDB" id="A0A6G0KHZ2"/>
<dbReference type="SMART" id="SM00175">
    <property type="entry name" value="RAB"/>
    <property type="match status" value="1"/>
</dbReference>
<protein>
    <recommendedName>
        <fullName evidence="7">Ras-related protein</fullName>
    </recommendedName>
</protein>
<evidence type="ECO:0008006" key="7">
    <source>
        <dbReference type="Google" id="ProtNLM"/>
    </source>
</evidence>
<dbReference type="InterPro" id="IPR005225">
    <property type="entry name" value="Small_GTP-bd"/>
</dbReference>
<dbReference type="SMART" id="SM00173">
    <property type="entry name" value="RAS"/>
    <property type="match status" value="1"/>
</dbReference>
<comment type="similarity">
    <text evidence="1">Belongs to the small GTPase superfamily. Rab family.</text>
</comment>
<dbReference type="Proteomes" id="UP000486351">
    <property type="component" value="Unassembled WGS sequence"/>
</dbReference>
<dbReference type="SMART" id="SM00176">
    <property type="entry name" value="RAN"/>
    <property type="match status" value="1"/>
</dbReference>
<dbReference type="InterPro" id="IPR050209">
    <property type="entry name" value="Rab_GTPases_membrane_traffic"/>
</dbReference>
<dbReference type="InterPro" id="IPR027417">
    <property type="entry name" value="P-loop_NTPase"/>
</dbReference>
<dbReference type="PROSITE" id="PS51419">
    <property type="entry name" value="RAB"/>
    <property type="match status" value="1"/>
</dbReference>
<proteinExistence type="inferred from homology"/>
<reference evidence="5 6" key="1">
    <citation type="submission" date="2018-09" db="EMBL/GenBank/DDBJ databases">
        <title>Genomic investigation of the strawberry pathogen Phytophthora fragariae indicates pathogenicity is determined by transcriptional variation in three key races.</title>
        <authorList>
            <person name="Adams T.M."/>
            <person name="Armitage A.D."/>
            <person name="Sobczyk M.K."/>
            <person name="Bates H.J."/>
            <person name="Dunwell J.M."/>
            <person name="Nellist C.F."/>
            <person name="Harrison R.J."/>
        </authorList>
    </citation>
    <scope>NUCLEOTIDE SEQUENCE [LARGE SCALE GENOMIC DNA]</scope>
    <source>
        <strain evidence="4 5">NOV-77</strain>
        <strain evidence="3 6">ONT-3</strain>
    </source>
</reference>
<evidence type="ECO:0000256" key="1">
    <source>
        <dbReference type="ARBA" id="ARBA00006270"/>
    </source>
</evidence>
<dbReference type="EMBL" id="QXFY01000604">
    <property type="protein sequence ID" value="KAE9339895.1"/>
    <property type="molecule type" value="Genomic_DNA"/>
</dbReference>
<dbReference type="SMART" id="SM00174">
    <property type="entry name" value="RHO"/>
    <property type="match status" value="1"/>
</dbReference>
<feature type="region of interest" description="Disordered" evidence="2">
    <location>
        <begin position="237"/>
        <end position="268"/>
    </location>
</feature>
<sequence length="268" mass="29247">MTCTASKVPFCRVTVWPEKGNNLNTITPPTLSGMTMDQHYDELYKVVLVGDPGVGKTNLLATFLASDSVNENGVSRSFSAVRKPTIGVEFATAIVRHPNGKRLKAQIWDTAGQERYRAITSSHYRRAAGALIVFDVTSRETFDNAHEHWLKELKAAAGLSSTLTSCIILVGNKVDLESPQAMLDTNYVDPEQHEAAATTLGLMHQRASAKTCHNVRQAFEDLVIAIYDADKSKAYRPDAPPAIQLNQQTPVSQQSTPKSRGAASKTCC</sequence>
<comment type="caution">
    <text evidence="3">The sequence shown here is derived from an EMBL/GenBank/DDBJ whole genome shotgun (WGS) entry which is preliminary data.</text>
</comment>
<dbReference type="FunFam" id="3.40.50.300:FF:001447">
    <property type="entry name" value="Ras-related protein Rab-1B"/>
    <property type="match status" value="1"/>
</dbReference>
<evidence type="ECO:0000313" key="5">
    <source>
        <dbReference type="Proteomes" id="UP000486351"/>
    </source>
</evidence>
<dbReference type="PANTHER" id="PTHR47979">
    <property type="entry name" value="DRAB11-RELATED"/>
    <property type="match status" value="1"/>
</dbReference>
<accession>A0A6G0KHZ2</accession>
<evidence type="ECO:0000313" key="3">
    <source>
        <dbReference type="EMBL" id="KAE9089011.1"/>
    </source>
</evidence>
<evidence type="ECO:0000313" key="6">
    <source>
        <dbReference type="Proteomes" id="UP000488956"/>
    </source>
</evidence>
<dbReference type="PRINTS" id="PR00449">
    <property type="entry name" value="RASTRNSFRMNG"/>
</dbReference>
<evidence type="ECO:0000256" key="2">
    <source>
        <dbReference type="SAM" id="MobiDB-lite"/>
    </source>
</evidence>
<gene>
    <name evidence="4" type="ORF">PF008_g11346</name>
    <name evidence="3" type="ORF">PF010_g19162</name>
</gene>
<dbReference type="GO" id="GO:0005525">
    <property type="term" value="F:GTP binding"/>
    <property type="evidence" value="ECO:0007669"/>
    <property type="project" value="InterPro"/>
</dbReference>
<dbReference type="GO" id="GO:0003924">
    <property type="term" value="F:GTPase activity"/>
    <property type="evidence" value="ECO:0007669"/>
    <property type="project" value="InterPro"/>
</dbReference>
<dbReference type="Gene3D" id="3.40.50.300">
    <property type="entry name" value="P-loop containing nucleotide triphosphate hydrolases"/>
    <property type="match status" value="1"/>
</dbReference>
<evidence type="ECO:0000313" key="4">
    <source>
        <dbReference type="EMBL" id="KAE9339895.1"/>
    </source>
</evidence>
<dbReference type="InterPro" id="IPR001806">
    <property type="entry name" value="Small_GTPase"/>
</dbReference>
<dbReference type="NCBIfam" id="TIGR00231">
    <property type="entry name" value="small_GTP"/>
    <property type="match status" value="1"/>
</dbReference>